<dbReference type="InterPro" id="IPR025592">
    <property type="entry name" value="DUF4347"/>
</dbReference>
<feature type="region of interest" description="Disordered" evidence="1">
    <location>
        <begin position="4733"/>
        <end position="4753"/>
    </location>
</feature>
<protein>
    <submittedName>
        <fullName evidence="3">Tandem-95 repeat protein</fullName>
    </submittedName>
</protein>
<feature type="compositionally biased region" description="Polar residues" evidence="1">
    <location>
        <begin position="4612"/>
        <end position="4628"/>
    </location>
</feature>
<feature type="region of interest" description="Disordered" evidence="1">
    <location>
        <begin position="4544"/>
        <end position="4629"/>
    </location>
</feature>
<dbReference type="SMART" id="SM00736">
    <property type="entry name" value="CADG"/>
    <property type="match status" value="5"/>
</dbReference>
<dbReference type="InterPro" id="IPR040853">
    <property type="entry name" value="RapA2_cadherin-like"/>
</dbReference>
<evidence type="ECO:0000313" key="4">
    <source>
        <dbReference type="Proteomes" id="UP001549691"/>
    </source>
</evidence>
<dbReference type="NCBIfam" id="NF012211">
    <property type="entry name" value="tand_rpt_95"/>
    <property type="match status" value="1"/>
</dbReference>
<dbReference type="SMART" id="SM00112">
    <property type="entry name" value="CA"/>
    <property type="match status" value="2"/>
</dbReference>
<dbReference type="InterPro" id="IPR013783">
    <property type="entry name" value="Ig-like_fold"/>
</dbReference>
<dbReference type="PANTHER" id="PTHR14139">
    <property type="entry name" value="CALSYNTENIN"/>
    <property type="match status" value="1"/>
</dbReference>
<dbReference type="PROSITE" id="PS51854">
    <property type="entry name" value="CSPG"/>
    <property type="match status" value="1"/>
</dbReference>
<feature type="compositionally biased region" description="Low complexity" evidence="1">
    <location>
        <begin position="4580"/>
        <end position="4598"/>
    </location>
</feature>
<sequence length="4769" mass="474527">MPVRQFLRRTFGLRSVAGMPIPRKAVFEEVEARLLYSADLAPGISDAGLSAEIRVIDSRTDSAPSTVTTQSTQHAQQLVFIDSTVADADKLLADVRSGNPDAEVISISSERDGISQISEALAGRSNVSAIHLITHGSAGELKIGNSTLNASTVAGYSTQLESWRKALSTEADLLIYGCNFAANDNGQSFADELAKLTGADVAASSNLTGDATQGGDWTLEYQRGEIEATVTVSTALQQSWAGTLAIVQDSVSTATTTSVGASSLSFAHTVGTGTNGILIVEYATRGTTSPDSITYNGVALTRLDTNSNSTVVTTEIWYLKTPAAGTHNIVITMPGAAKEFTVGASSYFNVDQTATFGTVAKATGTGTAVSVNVVSASGDLVIDAIATRQQTSNPSTGAGQTQRWTNTCGVSSADPLGAGSSEAGAASVTMSWTLSGSQEWATLGVSLNAAPSVAPVVSSAGALTITQDAVTTAATSTLGATSLTLAHTVGAGTNSILIVEYSTRGTDSPTSITYNGVALTRLDTNANSTVVTTEIWYLKNPAAGAHNIVVTMPGSAKEFAIGATSYFNVDQTSTFGTVAKATGTGTAVSVTVASATGNLVIDAMATRQQGGVPSVGSGQIQRWTNSSGTGSAEPLGAGSSETGAASVTMSWTLADAMEWATIGVSLNAANDASGGILAYTENAAATPISTTITVTDADSSNLTGATIQITSNYQNGQDVLAFTNQLGITGSWNASTGMMTLTGTASVANYQTALRAVTYANTSNNPNTSTRTVTFIANDGTATGSATRSITVAAVNDAPVVTAGNTLVYTENGVATAVSNALTLTDADSTNLTGATIQITSSYQNGQDVLAFTTQNGITGSWNATTGMMTLTGTTTAANYQSALRSLTYANTSDNPSTLARTVTFIANDGATTGSATASITVAAVNDAPVVTAGNTLAYTENGVATAVSSALTLTDADSTNLTGTTIQITGNYQNGQDVLAFTTQNGITGSWNATTGMMTLTGTTTVANYQSALRSLTYANTSDNPSTSTRTLTFIANDGAATGSATSSITVAAANDAPTATITPASYNATEQTSLTLHGTGLAVSDADAGSSNVTVTVTVVSGTLTAAAGSTGAGVSGSGTAMLTLTGTLTQINNLLAGSNSGTLTYTSSSNTPPASDTLTLQINDGGNTGSGGTQTGSDTATINLSAVNDAPTATITPTSYNVNEQTTLTLQGTGLAIADVDAASASVTATVSVVSGTLSAAAGTTGVGISGSGTSSITLTGTLTQINNLLAGNLSGTLSYIINSNTPPASDTLTLGVNDGGNTGSGGAKTGSDTASINITAINDAPTNTVPGAQATDEDTALVFSSGNGNRIQIADVDAASGSMQITLSVTNGTLTLAGTTGLSFSSGDGTGDASMIFTGTVANINTALATLTYNPTANYNGAATLTLITNDQGNTGSGGAQSDTDNVSITVNAINDSPVNSVPGAQSVAEDTNLAISGITINDVDLNLISVALSVNNGTLNVTLSGAASISAGVNGTATLTVSGTQADMNATLASLIYRGTLNYNGSDTLTVLSTDSNGATDSDTVGITVTAGNDAPTNTVPGTQATDEDTALVFSSGNGNQIQIADVDAASGSMQITLSVTNGTLTLAGTTGLSFSSGDGTGDASMIFSGTVANINTALATLTYNPTANFNGAATLTLITNDQGNTGSGGARSDTDNVSITVNAINDSPINSVPGAQVVAEDTNLAISGITVNDVDLNLISVALSVNNGTLNVTLSGAASISAGVNGTAALTVSGTQADINATLASLIYRGTLNYSGSDTLTVLSTDSNGATDSDTVGITVTAVNDAPVNSVPGAQATDEDTALVFSAGNGNQIQIADVDAASGSMQITLSVTNGTLTLAGVTGLSFSSGDGTGDASMIFTGTVANINTALATLTYNPTANFNGAATLTLITNDQGNTGSGGARSDTDNVSITVNAINDAPGLSTTGTTLSYTENAAATAVDSGITVSDIDSANLASAVVQITGNYQNGQDVLAFANQNGITGSWNAGTGTLTLTGSASVANYQTALRSITYQNTSNNPVTTTRTVSFTVNDGALDSNTATRNIGLTAVNDDPVNSVPGAQAVDEDDVLVFSAGNGNQIQIADVDAASGSMQVTLSVTHGTLTLAGTTGLSFSSGDGTGDASMIFTGTVANINTALATLTYNPTANYNGAATLTLITNDQGNTGTGGAHSDTDNVSITVNPINDAPVANDDSASTAPGVPIDVNVKANDSDVDNVAGDLTVTIISNSPGTSATVNPDGTINFDPGATNGAQTVTYQLTDVDGLQSGIATLTINVAANNLPTSLDDSATFDEDTSYSFLVSDFDFSDADGTHTLAGVRIDTLPLDGTLTLSGVAVTAGQTITTANITNLLFTPALNANGSPYATFTFSVQDSIGGYDASPNTFTLNVDAVNDAPVNTLPASQNTTEDNSLTLSIGNGNPISISDIDAGGASMAVTLSVTNGTLTLAGITGLSFTTGDGTADGSMVFTGSIVDINTALNGLIFAPTADFNGTATLTLTTDDQSNTGSGGAKTDTDNLTINVDPANDAPALTTTGSTLAYTENAAATAIDGGLTASDIDSANLNGATIQISSNYQNGEDVLAFANQNGISGSWDAGTGTLTLSGSASAANYQTALRSITYQNTSNAPSTATRSVSFTVSDGSLSSNTATRDISVANANDAPVVTIAQPSYSASEQVNLSLAGTGLSLADVDAASGSLSATLSVVSGTLTVAAGSTGVVVGGSGTDSVTLTGTLAQINNLLAGSGSATITYLISSDTPPASDTLTLAVDDNGNTGGGNLSDSDSVTINITAINDAPVNTVPGAQSVAEDATLAFTGGAAISVNDVDANLSTVQLSVGNGALTVSLAGGATISSGANASGTLTLSGSQVQINAALATLSYQGNANFNGADTLTILSTDASAATDSDTVAITVTAANDAPVVSIAQPSYTATEQTSLALHNTGLSLADVDAASGTVIATVSVLNGTLTVAIGSTGVVAGGSGTDTVTLTGTLTQINNLLAGNGTATLTYLQSGNTPTNDTLTLAIDDDGNTGSGGALTDSDSVTINLSAVNDAPTATITPVSYSATEQTTLTLAGTGLAITDTDAAAASITATVSVVDGTLSAAAGSTGVVVGGSGGNSITLTGTLAQINNLLAGNGGSSLNYIINNDTPSASDTLTLAVNDSGNTGSGGALTASDTATINITAANDAPVVTIAQPSYSASEQVNLSLAGTGLSLADVDAASGSLSATLSVVSGTLTVAAGSTGVVVGGSGTDSVTLTGTLAQINNLLAGSGSATITYLISSDTPPASDTLTLAVDDNGNTGGGNLSDSDSVTINITAINDAPVNTVPGAQSVAEDATLAFTGGAAISVNDVDANLSTVQLSVGNGALTVSLAGGATISSGANASGTLTLSGSQVQINAALATLSYQGNANFNGADTLTILSTDASAATDSDTVAITVTAANDAPINSVPGAQVVNENDSLVFSSGNGNQIVITDVDATSGSLQVSLSVTNGILTLAQTTGLSFTTGNGTADTSMVFTGTLTDINAAINGLSFTPSADFNGAANLSLSTDDQANTGTGGALSDSDNIAITVNAINDAPTVTNAIPDQSATEDAAFYLQFASNTFNDVDAGDTLTYSTSALPAWLNFDALTRAFSGTPTNGVVGSFSVTVTANDGNGGSVADSFTITVTNTNDAPTAANSIPDQNVTEDGAFNFQFASNTFDDMDAGDTLTYTTSALPAWLYFDSATRTFSGTPANSDVGSFSVTVTADDGNGGSVADSFTITVTNTNDAPTVANAIPDQTATEDAAFNFQFASNTFNDVDASDTLTFSTSALPAWLSFDSATRTFSGTPTNGDVGSVSITVTATDGSANSVSDTFAITVANTNDAPTVTNTIPDQNATEDAAFNFQFASNAFGDVDVGDTLIYTTSALPAWLSFDAATRSFNGTPANADAGSFSITVTAADGNGGAVTDTFQITVSNTNDAPTVANPIADQNATEDGAFNFQFASNTFSDPDVGDTLSYSVQLAGGGALPGWLSFDAATRSFSGTPANTDVGSFSIDVIATDGNGGTVTDTFQITVSNTNDAPILNTNTGLSVSEGANSSITNSMLATSDTDNSNAQIIFSLGSVPAAGNLTLSGLTLGIGDSFTQQEIDSGLLAYAHNGSETVSDSFSFTISDGAGGTISSTSFLITISGINDSSPVITSNGGGASAAISVAENTSNFTTVTSTDADTEATASYSLSGGADAGSFTINASTGVLTFNTAPDREGTASTNGDQIYEVTVSVSDGLNTDSQTLFVTVTDVNESGVGTVTDSNASSDAIAENSANGATVNITAFATDADASNNKVTYALSDDAGGRFAIDSSTGLVTITNGSLLDYESSTAHSITILASSADGSSSTQSFSITISNINEAPSIAAPASVSGTQEQALAISGISLGDPEGNINFVNINVSRGTLTVSLASGATIAGGSNGSASFTLSGSQAALDNALASLVYTGGNGFTGTDQLKLTASDSNGLVSSSSVQLQLVGVTVTPEPEPSPPPAPTPEPETPAEPLTPRAPDVPEDLPAPLVATPAPTPAEPVARPDIAPETPPAKPLPNTATLTNPGIEESSNAPVLTPQDEIITTLRKLDQSLGSTRTGMVSETLSLNFAPSQTDDNTFDNLLRLSPTQAGKAATAVLTAGVVWWAGRSAGLIAALMASVPTWRVVDPLPILARDRKHRKEHELSEDDNPPTLDIDRDVLTATQPDRLMLMDTEE</sequence>
<keyword evidence="4" id="KW-1185">Reference proteome</keyword>
<dbReference type="EMBL" id="JBEWZI010000019">
    <property type="protein sequence ID" value="MET7015628.1"/>
    <property type="molecule type" value="Genomic_DNA"/>
</dbReference>
<evidence type="ECO:0000256" key="1">
    <source>
        <dbReference type="SAM" id="MobiDB-lite"/>
    </source>
</evidence>
<dbReference type="Pfam" id="PF00028">
    <property type="entry name" value="Cadherin"/>
    <property type="match status" value="2"/>
</dbReference>
<dbReference type="Pfam" id="PF17803">
    <property type="entry name" value="Cadherin_4"/>
    <property type="match status" value="1"/>
</dbReference>
<feature type="domain" description="Cadherin" evidence="2">
    <location>
        <begin position="4328"/>
        <end position="4435"/>
    </location>
</feature>
<feature type="compositionally biased region" description="Pro residues" evidence="1">
    <location>
        <begin position="4548"/>
        <end position="4564"/>
    </location>
</feature>
<dbReference type="SUPFAM" id="SSF49313">
    <property type="entry name" value="Cadherin-like"/>
    <property type="match status" value="7"/>
</dbReference>
<proteinExistence type="predicted"/>
<dbReference type="Gene3D" id="2.60.40.10">
    <property type="entry name" value="Immunoglobulins"/>
    <property type="match status" value="5"/>
</dbReference>
<dbReference type="PROSITE" id="PS50268">
    <property type="entry name" value="CADHERIN_2"/>
    <property type="match status" value="3"/>
</dbReference>
<dbReference type="Pfam" id="PF05345">
    <property type="entry name" value="He_PIG"/>
    <property type="match status" value="5"/>
</dbReference>
<feature type="domain" description="Cadherin" evidence="2">
    <location>
        <begin position="4104"/>
        <end position="4218"/>
    </location>
</feature>
<dbReference type="Proteomes" id="UP001549691">
    <property type="component" value="Unassembled WGS sequence"/>
</dbReference>
<feature type="domain" description="Cadherin" evidence="2">
    <location>
        <begin position="4229"/>
        <end position="4327"/>
    </location>
</feature>
<dbReference type="PANTHER" id="PTHR14139:SF2">
    <property type="entry name" value="CALSYNTENIN-1"/>
    <property type="match status" value="1"/>
</dbReference>
<evidence type="ECO:0000259" key="2">
    <source>
        <dbReference type="PROSITE" id="PS50268"/>
    </source>
</evidence>
<accession>A0ABV2TR71</accession>
<feature type="region of interest" description="Disordered" evidence="1">
    <location>
        <begin position="2543"/>
        <end position="2563"/>
    </location>
</feature>
<gene>
    <name evidence="3" type="ORF">ABXR19_15670</name>
</gene>
<comment type="caution">
    <text evidence="3">The sequence shown here is derived from an EMBL/GenBank/DDBJ whole genome shotgun (WGS) entry which is preliminary data.</text>
</comment>
<evidence type="ECO:0000313" key="3">
    <source>
        <dbReference type="EMBL" id="MET7015628.1"/>
    </source>
</evidence>
<dbReference type="Pfam" id="PF14252">
    <property type="entry name" value="DUF4347"/>
    <property type="match status" value="1"/>
</dbReference>
<organism evidence="3 4">
    <name type="scientific">Uliginosibacterium flavum</name>
    <dbReference type="NCBI Taxonomy" id="1396831"/>
    <lineage>
        <taxon>Bacteria</taxon>
        <taxon>Pseudomonadati</taxon>
        <taxon>Pseudomonadota</taxon>
        <taxon>Betaproteobacteria</taxon>
        <taxon>Rhodocyclales</taxon>
        <taxon>Zoogloeaceae</taxon>
        <taxon>Uliginosibacterium</taxon>
    </lineage>
</organism>
<dbReference type="Gene3D" id="2.60.40.60">
    <property type="entry name" value="Cadherins"/>
    <property type="match status" value="2"/>
</dbReference>
<dbReference type="Pfam" id="PF16184">
    <property type="entry name" value="Cadherin_3"/>
    <property type="match status" value="1"/>
</dbReference>
<reference evidence="3 4" key="1">
    <citation type="submission" date="2024-07" db="EMBL/GenBank/DDBJ databases">
        <title>Uliginosibacterium flavum JJ3220;KACC:17644.</title>
        <authorList>
            <person name="Kim M.K."/>
        </authorList>
    </citation>
    <scope>NUCLEOTIDE SEQUENCE [LARGE SCALE GENOMIC DNA]</scope>
    <source>
        <strain evidence="3 4">KACC:17644</strain>
    </source>
</reference>
<dbReference type="RefSeq" id="WP_354602084.1">
    <property type="nucleotide sequence ID" value="NZ_JBEWZI010000019.1"/>
</dbReference>
<dbReference type="InterPro" id="IPR015919">
    <property type="entry name" value="Cadherin-like_sf"/>
</dbReference>
<dbReference type="InterPro" id="IPR006644">
    <property type="entry name" value="Cadg"/>
</dbReference>
<name>A0ABV2TR71_9RHOO</name>
<dbReference type="InterPro" id="IPR002126">
    <property type="entry name" value="Cadherin-like_dom"/>
</dbReference>
<dbReference type="CDD" id="cd11304">
    <property type="entry name" value="Cadherin_repeat"/>
    <property type="match status" value="2"/>
</dbReference>
<dbReference type="InterPro" id="IPR039005">
    <property type="entry name" value="CSPG_rpt"/>
</dbReference>